<dbReference type="AlphaFoldDB" id="A0A484G3T3"/>
<feature type="region of interest" description="Disordered" evidence="1">
    <location>
        <begin position="210"/>
        <end position="236"/>
    </location>
</feature>
<reference evidence="4" key="2">
    <citation type="journal article" date="2019" name="Mol. Plant Microbe Interact.">
        <title>Genome sequence resources for four phytopathogenic fungi from the Colletotrichum orbiculare species complex.</title>
        <authorList>
            <person name="Gan P."/>
            <person name="Tsushima A."/>
            <person name="Narusaka M."/>
            <person name="Narusaka Y."/>
            <person name="Takano Y."/>
            <person name="Kubo Y."/>
            <person name="Shirasu K."/>
        </authorList>
    </citation>
    <scope>GENOME REANNOTATION</scope>
    <source>
        <strain evidence="4">104-T / ATCC 96160 / CBS 514.97 / LARS 414 / MAFF 240422</strain>
    </source>
</reference>
<dbReference type="PANTHER" id="PTHR36102">
    <property type="entry name" value="CHROMOSOME 10, WHOLE GENOME SHOTGUN SEQUENCE"/>
    <property type="match status" value="1"/>
</dbReference>
<accession>A0A484G3T3</accession>
<protein>
    <recommendedName>
        <fullName evidence="2">Subtelomeric hrmA-associated cluster protein AFUB-079030/YDR124W-like helical bundle domain-containing protein</fullName>
    </recommendedName>
</protein>
<dbReference type="Proteomes" id="UP000014480">
    <property type="component" value="Unassembled WGS sequence"/>
</dbReference>
<dbReference type="OrthoDB" id="5338458at2759"/>
<feature type="domain" description="Subtelomeric hrmA-associated cluster protein AFUB-079030/YDR124W-like helical bundle" evidence="2">
    <location>
        <begin position="392"/>
        <end position="538"/>
    </location>
</feature>
<evidence type="ECO:0000256" key="1">
    <source>
        <dbReference type="SAM" id="MobiDB-lite"/>
    </source>
</evidence>
<evidence type="ECO:0000313" key="3">
    <source>
        <dbReference type="EMBL" id="TDZ24217.1"/>
    </source>
</evidence>
<name>A0A484G3T3_COLOR</name>
<comment type="caution">
    <text evidence="3">The sequence shown here is derived from an EMBL/GenBank/DDBJ whole genome shotgun (WGS) entry which is preliminary data.</text>
</comment>
<dbReference type="Pfam" id="PF11001">
    <property type="entry name" value="AFUB_07903_YDR124W_hel"/>
    <property type="match status" value="1"/>
</dbReference>
<evidence type="ECO:0000259" key="2">
    <source>
        <dbReference type="Pfam" id="PF11001"/>
    </source>
</evidence>
<feature type="compositionally biased region" description="Basic and acidic residues" evidence="1">
    <location>
        <begin position="574"/>
        <end position="584"/>
    </location>
</feature>
<dbReference type="STRING" id="1213857.A0A484G3T3"/>
<proteinExistence type="predicted"/>
<gene>
    <name evidence="3" type="ORF">Cob_v002955</name>
</gene>
<dbReference type="InterPro" id="IPR047092">
    <property type="entry name" value="AFUB_07903/YDR124W-like_hel"/>
</dbReference>
<feature type="region of interest" description="Disordered" evidence="1">
    <location>
        <begin position="643"/>
        <end position="678"/>
    </location>
</feature>
<feature type="region of interest" description="Disordered" evidence="1">
    <location>
        <begin position="108"/>
        <end position="135"/>
    </location>
</feature>
<dbReference type="InterPro" id="IPR021264">
    <property type="entry name" value="AFUB_079030/YDR124W-like"/>
</dbReference>
<sequence length="783" mass="87242">MPSARRPDDQVPLTPNMAIMPARLPTATSRTVEEAIRQGQSGRVAAFLLASCLHDCSQFASFALILYFPAKRNLTHVVRDMDTHDAYILESFQKGREGLEGVHSVHCTTAGQKESSGKSSTASKMMQSTSPTHPISCARTSITLAIRPPAKGGQRAPLDLTRARYCSTALSSGFGAPQLSVTLPSHHQNLDRSGLNLHISLKTRSRRHLRLHHPWHPERYPANPPPPEDGRYHESQDVRRPPLEVGKALRDHCNIPARYFFVAAIMDDGTTQMFSNTQSGPGARHQANAFNRFFNMKTFVRHVRGADAVPSPLHDDSEFSFDGDNYQQGFGGSYAHRSQDRRRVGEMFEDDSSYKARKRHRGGLGGGYRRHIDDDDDVLVSVPPPSTRGLKVGNDKEVWAFYEQRFKNCQQTACKLIAKAWVKVVEPKKQTNHPYTGQDEKAPDWWPKPWGPTKEEKVRHKEPDHLYKRERVHLLCHILRMIVEPPEKQHPSILKMNLNVQKLEEATTEAMSAFFSDKENKANAKKKPYLDEIFKVARGEERYKRGETDGDMSISVMSEDKFPDAYPSDNEDNGFVKEEDEHHQSMASSASPSKAGPQHDLLHTSSNDHSPAGPIPGGAYLNEMPLRNQPYSTQMLPSNMHSEHHYVESSSMHSSGNLPLQELVPTPHDPHRRPSMYGSQAEYSNTNPTGMYTQAWQGGSTAPGGASVYSFTPQPAGPAPGHFNNTSVPLAQNQYMPTPYESMSRGGFDQGGMFRPVSASQTPVQNAQAFSGYLPTDARGLPG</sequence>
<dbReference type="PANTHER" id="PTHR36102:SF1">
    <property type="entry name" value="YDR124W-LIKE HELICAL BUNDLE DOMAIN-CONTAINING PROTEIN"/>
    <property type="match status" value="1"/>
</dbReference>
<keyword evidence="4" id="KW-1185">Reference proteome</keyword>
<dbReference type="EMBL" id="AMCV02000005">
    <property type="protein sequence ID" value="TDZ24217.1"/>
    <property type="molecule type" value="Genomic_DNA"/>
</dbReference>
<reference evidence="4" key="1">
    <citation type="journal article" date="2013" name="New Phytol.">
        <title>Comparative genomic and transcriptomic analyses reveal the hemibiotrophic stage shift of Colletotrichum fungi.</title>
        <authorList>
            <person name="Gan P."/>
            <person name="Ikeda K."/>
            <person name="Irieda H."/>
            <person name="Narusaka M."/>
            <person name="O'Connell R.J."/>
            <person name="Narusaka Y."/>
            <person name="Takano Y."/>
            <person name="Kubo Y."/>
            <person name="Shirasu K."/>
        </authorList>
    </citation>
    <scope>NUCLEOTIDE SEQUENCE [LARGE SCALE GENOMIC DNA]</scope>
    <source>
        <strain evidence="4">104-T / ATCC 96160 / CBS 514.97 / LARS 414 / MAFF 240422</strain>
    </source>
</reference>
<organism evidence="3 4">
    <name type="scientific">Colletotrichum orbiculare (strain 104-T / ATCC 96160 / CBS 514.97 / LARS 414 / MAFF 240422)</name>
    <name type="common">Cucumber anthracnose fungus</name>
    <name type="synonym">Colletotrichum lagenarium</name>
    <dbReference type="NCBI Taxonomy" id="1213857"/>
    <lineage>
        <taxon>Eukaryota</taxon>
        <taxon>Fungi</taxon>
        <taxon>Dikarya</taxon>
        <taxon>Ascomycota</taxon>
        <taxon>Pezizomycotina</taxon>
        <taxon>Sordariomycetes</taxon>
        <taxon>Hypocreomycetidae</taxon>
        <taxon>Glomerellales</taxon>
        <taxon>Glomerellaceae</taxon>
        <taxon>Colletotrichum</taxon>
        <taxon>Colletotrichum orbiculare species complex</taxon>
    </lineage>
</organism>
<feature type="region of interest" description="Disordered" evidence="1">
    <location>
        <begin position="560"/>
        <end position="624"/>
    </location>
</feature>
<feature type="compositionally biased region" description="Polar residues" evidence="1">
    <location>
        <begin position="648"/>
        <end position="658"/>
    </location>
</feature>
<evidence type="ECO:0000313" key="4">
    <source>
        <dbReference type="Proteomes" id="UP000014480"/>
    </source>
</evidence>